<dbReference type="OrthoDB" id="481107at2"/>
<protein>
    <recommendedName>
        <fullName evidence="1">DUF6816 domain-containing protein</fullName>
    </recommendedName>
</protein>
<dbReference type="Proteomes" id="UP000017396">
    <property type="component" value="Chromosome"/>
</dbReference>
<reference evidence="2 3" key="1">
    <citation type="journal article" date="2013" name="PLoS ONE">
        <title>Cultivation and Complete Genome Sequencing of Gloeobacter kilaueensis sp. nov., from a Lava Cave in Kilauea Caldera, Hawai'i.</title>
        <authorList>
            <person name="Saw J.H."/>
            <person name="Schatz M."/>
            <person name="Brown M.V."/>
            <person name="Kunkel D.D."/>
            <person name="Foster J.S."/>
            <person name="Shick H."/>
            <person name="Christensen S."/>
            <person name="Hou S."/>
            <person name="Wan X."/>
            <person name="Donachie S.P."/>
        </authorList>
    </citation>
    <scope>NUCLEOTIDE SEQUENCE [LARGE SCALE GENOMIC DNA]</scope>
    <source>
        <strain evidence="3">JS</strain>
    </source>
</reference>
<dbReference type="KEGG" id="glj:GKIL_4389"/>
<gene>
    <name evidence="2" type="ORF">GKIL_4389</name>
</gene>
<sequence>MLRSARLGGIALVFWLQLVRPAAATLAERLRSFPAVGEPLPLPAAQGALVYPAWFEGTWQVRTTLVDLAAPLGKKVIDSQAFAASRQLRGKPITFLARFVRSGGLVVADLAFNDRSIAEAYFGRRNVLGVEVRPQDPNRQVLRLRGNQRGELLTLRRQIDKPTPDRFDVGEYYQQIFTGSRVPSLRGIETVTLYSRTRTGIGAEQMTAVYLDPREPAYFEAGGRAVSAYRYRLEFRRVGR</sequence>
<dbReference type="EMBL" id="CP003587">
    <property type="protein sequence ID" value="AGY60635.1"/>
    <property type="molecule type" value="Genomic_DNA"/>
</dbReference>
<dbReference type="Pfam" id="PF20670">
    <property type="entry name" value="DUF6816"/>
    <property type="match status" value="1"/>
</dbReference>
<dbReference type="RefSeq" id="WP_023176017.1">
    <property type="nucleotide sequence ID" value="NC_022600.1"/>
</dbReference>
<evidence type="ECO:0000259" key="1">
    <source>
        <dbReference type="Pfam" id="PF20670"/>
    </source>
</evidence>
<dbReference type="eggNOG" id="ENOG502Z91K">
    <property type="taxonomic scope" value="Bacteria"/>
</dbReference>
<evidence type="ECO:0000313" key="3">
    <source>
        <dbReference type="Proteomes" id="UP000017396"/>
    </source>
</evidence>
<dbReference type="STRING" id="1183438.GKIL_4389"/>
<evidence type="ECO:0000313" key="2">
    <source>
        <dbReference type="EMBL" id="AGY60635.1"/>
    </source>
</evidence>
<organism evidence="2 3">
    <name type="scientific">Gloeobacter kilaueensis (strain ATCC BAA-2537 / CCAP 1431/1 / ULC 316 / JS1)</name>
    <dbReference type="NCBI Taxonomy" id="1183438"/>
    <lineage>
        <taxon>Bacteria</taxon>
        <taxon>Bacillati</taxon>
        <taxon>Cyanobacteriota</taxon>
        <taxon>Cyanophyceae</taxon>
        <taxon>Gloeobacterales</taxon>
        <taxon>Gloeobacteraceae</taxon>
        <taxon>Gloeobacter</taxon>
    </lineage>
</organism>
<keyword evidence="3" id="KW-1185">Reference proteome</keyword>
<accession>U5QSD3</accession>
<feature type="domain" description="DUF6816" evidence="1">
    <location>
        <begin position="44"/>
        <end position="238"/>
    </location>
</feature>
<dbReference type="InterPro" id="IPR049213">
    <property type="entry name" value="DUF6816"/>
</dbReference>
<dbReference type="AlphaFoldDB" id="U5QSD3"/>
<name>U5QSD3_GLOK1</name>
<dbReference type="HOGENOM" id="CLU_075508_0_0_3"/>
<proteinExistence type="predicted"/>